<keyword evidence="3" id="KW-1185">Reference proteome</keyword>
<reference evidence="2 3" key="1">
    <citation type="submission" date="2023-12" db="EMBL/GenBank/DDBJ databases">
        <title>Baltic Sea Cyanobacteria.</title>
        <authorList>
            <person name="Delbaje E."/>
            <person name="Fewer D.P."/>
            <person name="Shishido T.K."/>
        </authorList>
    </citation>
    <scope>NUCLEOTIDE SEQUENCE [LARGE SCALE GENOMIC DNA]</scope>
    <source>
        <strain evidence="2 3">UHCC 0139</strain>
    </source>
</reference>
<keyword evidence="1" id="KW-0732">Signal</keyword>
<dbReference type="EMBL" id="JAYGHX010000011">
    <property type="protein sequence ID" value="MEA5392465.1"/>
    <property type="molecule type" value="Genomic_DNA"/>
</dbReference>
<evidence type="ECO:0000313" key="3">
    <source>
        <dbReference type="Proteomes" id="UP001304461"/>
    </source>
</evidence>
<name>A0ABU5RXU2_9CYAN</name>
<protein>
    <submittedName>
        <fullName evidence="2">Uncharacterized protein</fullName>
    </submittedName>
</protein>
<dbReference type="RefSeq" id="WP_323306412.1">
    <property type="nucleotide sequence ID" value="NZ_JAYGHX010000011.1"/>
</dbReference>
<proteinExistence type="predicted"/>
<accession>A0ABU5RXU2</accession>
<evidence type="ECO:0000256" key="1">
    <source>
        <dbReference type="SAM" id="SignalP"/>
    </source>
</evidence>
<feature type="signal peptide" evidence="1">
    <location>
        <begin position="1"/>
        <end position="22"/>
    </location>
</feature>
<organism evidence="2 3">
    <name type="scientific">Cyanobium gracile UHCC 0139</name>
    <dbReference type="NCBI Taxonomy" id="3110308"/>
    <lineage>
        <taxon>Bacteria</taxon>
        <taxon>Bacillati</taxon>
        <taxon>Cyanobacteriota</taxon>
        <taxon>Cyanophyceae</taxon>
        <taxon>Synechococcales</taxon>
        <taxon>Prochlorococcaceae</taxon>
        <taxon>Cyanobium</taxon>
    </lineage>
</organism>
<dbReference type="Proteomes" id="UP001304461">
    <property type="component" value="Unassembled WGS sequence"/>
</dbReference>
<evidence type="ECO:0000313" key="2">
    <source>
        <dbReference type="EMBL" id="MEA5392465.1"/>
    </source>
</evidence>
<gene>
    <name evidence="2" type="ORF">VB738_14475</name>
</gene>
<feature type="chain" id="PRO_5045254290" evidence="1">
    <location>
        <begin position="23"/>
        <end position="142"/>
    </location>
</feature>
<sequence length="142" mass="14412">MHWRPRLLALSTSLLVAAGALAGGAALATPAGSLLKGLSLPLPKPAASLFAANAIGQTSLNTQLPGKPDELLAKVKASLAKQGYSERKVNTVVGPWGFNLVLDPPAGTKVDGTADGKAAALVLQATAIGPNQLNLNVRFEGL</sequence>
<comment type="caution">
    <text evidence="2">The sequence shown here is derived from an EMBL/GenBank/DDBJ whole genome shotgun (WGS) entry which is preliminary data.</text>
</comment>